<dbReference type="InterPro" id="IPR027417">
    <property type="entry name" value="P-loop_NTPase"/>
</dbReference>
<dbReference type="EMBL" id="CH991572">
    <property type="protein sequence ID" value="EDQ85592.1"/>
    <property type="molecule type" value="Genomic_DNA"/>
</dbReference>
<keyword evidence="3" id="KW-1185">Reference proteome</keyword>
<keyword evidence="1" id="KW-0732">Signal</keyword>
<protein>
    <recommendedName>
        <fullName evidence="4">Sulfotransferase domain-containing protein</fullName>
    </recommendedName>
</protein>
<dbReference type="AlphaFoldDB" id="A9VA26"/>
<dbReference type="SUPFAM" id="SSF52540">
    <property type="entry name" value="P-loop containing nucleoside triphosphate hydrolases"/>
    <property type="match status" value="1"/>
</dbReference>
<feature type="signal peptide" evidence="1">
    <location>
        <begin position="1"/>
        <end position="30"/>
    </location>
</feature>
<dbReference type="RefSeq" id="XP_001749541.1">
    <property type="nucleotide sequence ID" value="XM_001749489.1"/>
</dbReference>
<feature type="chain" id="PRO_5002745284" description="Sulfotransferase domain-containing protein" evidence="1">
    <location>
        <begin position="31"/>
        <end position="267"/>
    </location>
</feature>
<evidence type="ECO:0000256" key="1">
    <source>
        <dbReference type="SAM" id="SignalP"/>
    </source>
</evidence>
<organism evidence="2 3">
    <name type="scientific">Monosiga brevicollis</name>
    <name type="common">Choanoflagellate</name>
    <dbReference type="NCBI Taxonomy" id="81824"/>
    <lineage>
        <taxon>Eukaryota</taxon>
        <taxon>Choanoflagellata</taxon>
        <taxon>Craspedida</taxon>
        <taxon>Salpingoecidae</taxon>
        <taxon>Monosiga</taxon>
    </lineage>
</organism>
<gene>
    <name evidence="2" type="ORF">MONBRDRAFT_11714</name>
</gene>
<name>A9VA26_MONBE</name>
<accession>A9VA26</accession>
<dbReference type="KEGG" id="mbr:MONBRDRAFT_11714"/>
<dbReference type="Gene3D" id="3.40.50.300">
    <property type="entry name" value="P-loop containing nucleotide triphosphate hydrolases"/>
    <property type="match status" value="1"/>
</dbReference>
<proteinExistence type="predicted"/>
<evidence type="ECO:0008006" key="4">
    <source>
        <dbReference type="Google" id="ProtNLM"/>
    </source>
</evidence>
<dbReference type="GeneID" id="5894807"/>
<evidence type="ECO:0000313" key="2">
    <source>
        <dbReference type="EMBL" id="EDQ85592.1"/>
    </source>
</evidence>
<reference evidence="2 3" key="1">
    <citation type="journal article" date="2008" name="Nature">
        <title>The genome of the choanoflagellate Monosiga brevicollis and the origin of metazoans.</title>
        <authorList>
            <consortium name="JGI Sequencing"/>
            <person name="King N."/>
            <person name="Westbrook M.J."/>
            <person name="Young S.L."/>
            <person name="Kuo A."/>
            <person name="Abedin M."/>
            <person name="Chapman J."/>
            <person name="Fairclough S."/>
            <person name="Hellsten U."/>
            <person name="Isogai Y."/>
            <person name="Letunic I."/>
            <person name="Marr M."/>
            <person name="Pincus D."/>
            <person name="Putnam N."/>
            <person name="Rokas A."/>
            <person name="Wright K.J."/>
            <person name="Zuzow R."/>
            <person name="Dirks W."/>
            <person name="Good M."/>
            <person name="Goodstein D."/>
            <person name="Lemons D."/>
            <person name="Li W."/>
            <person name="Lyons J.B."/>
            <person name="Morris A."/>
            <person name="Nichols S."/>
            <person name="Richter D.J."/>
            <person name="Salamov A."/>
            <person name="Bork P."/>
            <person name="Lim W.A."/>
            <person name="Manning G."/>
            <person name="Miller W.T."/>
            <person name="McGinnis W."/>
            <person name="Shapiro H."/>
            <person name="Tjian R."/>
            <person name="Grigoriev I.V."/>
            <person name="Rokhsar D."/>
        </authorList>
    </citation>
    <scope>NUCLEOTIDE SEQUENCE [LARGE SCALE GENOMIC DNA]</scope>
    <source>
        <strain evidence="3">MX1 / ATCC 50154</strain>
    </source>
</reference>
<evidence type="ECO:0000313" key="3">
    <source>
        <dbReference type="Proteomes" id="UP000001357"/>
    </source>
</evidence>
<sequence>MLAQRMRWALSLTGVLLCVLVLLMLNQPAAEPPSRGGVVVGAGQQYRLVLASIARSGNGWMRGMLEASTGVATESVFEEPGAKSSGHGSFVPACGWLQDCTLVQPASPFDAAVIKSHFPFASPDDVLTHLRAGQSDVQDVHYALVAVRNPLDNFEAWELRAFMDIWSLHHDFWWQQHGGRFIYRYEDLLQDPIAVLRKLLHHAGLWTYYGLQGIMVAFPLLRCLHTSWRDETLTAHACTNGSVVRVGAAAGGADGPPQHVSPQAERD</sequence>
<dbReference type="InParanoid" id="A9VA26"/>
<dbReference type="Proteomes" id="UP000001357">
    <property type="component" value="Unassembled WGS sequence"/>
</dbReference>